<dbReference type="Proteomes" id="UP000008720">
    <property type="component" value="Chromosome"/>
</dbReference>
<evidence type="ECO:0000256" key="4">
    <source>
        <dbReference type="ARBA" id="ARBA00022989"/>
    </source>
</evidence>
<dbReference type="PANTHER" id="PTHR33406">
    <property type="entry name" value="MEMBRANE PROTEIN MJ1562-RELATED"/>
    <property type="match status" value="1"/>
</dbReference>
<evidence type="ECO:0000256" key="2">
    <source>
        <dbReference type="ARBA" id="ARBA00022475"/>
    </source>
</evidence>
<feature type="transmembrane region" description="Helical" evidence="6">
    <location>
        <begin position="260"/>
        <end position="281"/>
    </location>
</feature>
<protein>
    <submittedName>
        <fullName evidence="8">Patched family protein</fullName>
    </submittedName>
</protein>
<dbReference type="PROSITE" id="PS50156">
    <property type="entry name" value="SSD"/>
    <property type="match status" value="2"/>
</dbReference>
<keyword evidence="5 6" id="KW-0472">Membrane</keyword>
<evidence type="ECO:0000256" key="6">
    <source>
        <dbReference type="SAM" id="Phobius"/>
    </source>
</evidence>
<dbReference type="eggNOG" id="COG1033">
    <property type="taxonomic scope" value="Bacteria"/>
</dbReference>
<feature type="transmembrane region" description="Helical" evidence="6">
    <location>
        <begin position="232"/>
        <end position="254"/>
    </location>
</feature>
<dbReference type="GO" id="GO:0005886">
    <property type="term" value="C:plasma membrane"/>
    <property type="evidence" value="ECO:0007669"/>
    <property type="project" value="UniProtKB-SubCell"/>
</dbReference>
<evidence type="ECO:0000313" key="8">
    <source>
        <dbReference type="EMBL" id="ADR21622.1"/>
    </source>
</evidence>
<proteinExistence type="predicted"/>
<dbReference type="GO" id="GO:0022857">
    <property type="term" value="F:transmembrane transporter activity"/>
    <property type="evidence" value="ECO:0007669"/>
    <property type="project" value="InterPro"/>
</dbReference>
<dbReference type="InterPro" id="IPR000731">
    <property type="entry name" value="SSD"/>
</dbReference>
<feature type="transmembrane region" description="Helical" evidence="6">
    <location>
        <begin position="704"/>
        <end position="730"/>
    </location>
</feature>
<sequence length="735" mass="84123">MQWLIKYHWLTLLIALAFMPFLWSGIEKAVQVDNRLSIWFLEDDQQLQEYYEFQDKFGNDELLFILLKNKSGALENEFLKNLEQLTDTVQGLERVEKVFSPTNLKIPDGNTFGISRFSRLQDAKYTLNKRKEILDRNNALGSILFNQDHTAAVILIQPKKYEDYEAERADYLAEIKTLSLQYFDQDDLHFAGIGVIYDALNQLSEKEFALFLGIAYAIIFLLTIIIYRQLSVLLYVLLVIILANCFTLALYGLADLQLNLMSSLIPIIISLLGVMDIVHIVNQHQKYMGSDKSGFFALKSAFKPCLFTTLTTMVGFLTLFVSPMPILKDFGLYAAIGIFFSLVFSFLLAPIFLPFIKVHKKYFPFEKLIPRSQFFSAKKQNSIIIIASILIAISVIGIQQIETNSDTLGYFPQDHEVTQDSKTIEDNYGAYLPIEYLIKTTNNNDSKLLQNTFAWTNEVHQSISGIEKSLGFHTLYETAFRTEYQEKWPKAIKSEGLVKRARLQVKKHYTDLHQSFNHEESRTYRLTFFTKMLSANEMTAKLNQINDIANQHFDNSTKVQVAGYQPMYASIITFVIKTQVYSLLLAFVLVFLLLWWIVKNICLAILATLINLLPVLVIFGVMGWFDINLDTATASLASIILCICIDDTIHFIHHFIKNKEQKNQSTEIAIDHTLQWVGKAIIISSFLLFLGFGSMIFASLNTVFYFGLLISIAVLVAVISQLFLFPVLLLKFAKK</sequence>
<feature type="transmembrane region" description="Helical" evidence="6">
    <location>
        <begin position="7"/>
        <end position="26"/>
    </location>
</feature>
<comment type="subcellular location">
    <subcellularLocation>
        <location evidence="1">Cell membrane</location>
        <topology evidence="1">Multi-pass membrane protein</topology>
    </subcellularLocation>
</comment>
<feature type="transmembrane region" description="Helical" evidence="6">
    <location>
        <begin position="676"/>
        <end position="698"/>
    </location>
</feature>
<feature type="transmembrane region" description="Helical" evidence="6">
    <location>
        <begin position="330"/>
        <end position="353"/>
    </location>
</feature>
<dbReference type="InterPro" id="IPR004869">
    <property type="entry name" value="MMPL_dom"/>
</dbReference>
<dbReference type="OrthoDB" id="9805018at2"/>
<evidence type="ECO:0000256" key="1">
    <source>
        <dbReference type="ARBA" id="ARBA00004651"/>
    </source>
</evidence>
<dbReference type="InterPro" id="IPR050545">
    <property type="entry name" value="Mycobact_MmpL"/>
</dbReference>
<feature type="domain" description="SSD" evidence="7">
    <location>
        <begin position="570"/>
        <end position="731"/>
    </location>
</feature>
<feature type="domain" description="SSD" evidence="7">
    <location>
        <begin position="237"/>
        <end position="355"/>
    </location>
</feature>
<dbReference type="SUPFAM" id="SSF82866">
    <property type="entry name" value="Multidrug efflux transporter AcrB transmembrane domain"/>
    <property type="match status" value="2"/>
</dbReference>
<feature type="transmembrane region" description="Helical" evidence="6">
    <location>
        <begin position="631"/>
        <end position="656"/>
    </location>
</feature>
<evidence type="ECO:0000313" key="9">
    <source>
        <dbReference type="Proteomes" id="UP000008720"/>
    </source>
</evidence>
<accession>E4TQ76</accession>
<name>E4TQ76_MARTH</name>
<dbReference type="RefSeq" id="WP_013453769.1">
    <property type="nucleotide sequence ID" value="NC_014759.1"/>
</dbReference>
<dbReference type="PANTHER" id="PTHR33406:SF12">
    <property type="entry name" value="BLR2997 PROTEIN"/>
    <property type="match status" value="1"/>
</dbReference>
<keyword evidence="9" id="KW-1185">Reference proteome</keyword>
<dbReference type="InterPro" id="IPR001036">
    <property type="entry name" value="Acrflvin-R"/>
</dbReference>
<reference evidence="8 9" key="1">
    <citation type="journal article" date="2011" name="Stand. Genomic Sci.">
        <title>Complete genome sequence of Marivirga tractuosa type strain (H-43).</title>
        <authorList>
            <person name="Pagani I."/>
            <person name="Chertkov O."/>
            <person name="Lapidus A."/>
            <person name="Lucas S."/>
            <person name="Del Rio T.G."/>
            <person name="Tice H."/>
            <person name="Copeland A."/>
            <person name="Cheng J.F."/>
            <person name="Nolan M."/>
            <person name="Saunders E."/>
            <person name="Pitluck S."/>
            <person name="Held B."/>
            <person name="Goodwin L."/>
            <person name="Liolios K."/>
            <person name="Ovchinikova G."/>
            <person name="Ivanova N."/>
            <person name="Mavromatis K."/>
            <person name="Pati A."/>
            <person name="Chen A."/>
            <person name="Palaniappan K."/>
            <person name="Land M."/>
            <person name="Hauser L."/>
            <person name="Jeffries C.D."/>
            <person name="Detter J.C."/>
            <person name="Han C."/>
            <person name="Tapia R."/>
            <person name="Ngatchou-Djao O.D."/>
            <person name="Rohde M."/>
            <person name="Goker M."/>
            <person name="Spring S."/>
            <person name="Sikorski J."/>
            <person name="Woyke T."/>
            <person name="Bristow J."/>
            <person name="Eisen J.A."/>
            <person name="Markowitz V."/>
            <person name="Hugenholtz P."/>
            <person name="Klenk H.P."/>
            <person name="Kyrpides N.C."/>
        </authorList>
    </citation>
    <scope>NUCLEOTIDE SEQUENCE [LARGE SCALE GENOMIC DNA]</scope>
    <source>
        <strain evidence="9">ATCC 23168 / DSM 4126 / NBRC 15989 / NCIMB 1408 / VKM B-1430 / H-43</strain>
    </source>
</reference>
<dbReference type="EMBL" id="CP002349">
    <property type="protein sequence ID" value="ADR21622.1"/>
    <property type="molecule type" value="Genomic_DNA"/>
</dbReference>
<dbReference type="Gene3D" id="1.20.1640.10">
    <property type="entry name" value="Multidrug efflux transporter AcrB transmembrane domain"/>
    <property type="match status" value="2"/>
</dbReference>
<dbReference type="Pfam" id="PF03176">
    <property type="entry name" value="MMPL"/>
    <property type="match status" value="2"/>
</dbReference>
<feature type="transmembrane region" description="Helical" evidence="6">
    <location>
        <begin position="208"/>
        <end position="227"/>
    </location>
</feature>
<feature type="transmembrane region" description="Helical" evidence="6">
    <location>
        <begin position="580"/>
        <end position="598"/>
    </location>
</feature>
<feature type="transmembrane region" description="Helical" evidence="6">
    <location>
        <begin position="605"/>
        <end position="625"/>
    </location>
</feature>
<keyword evidence="4 6" id="KW-1133">Transmembrane helix</keyword>
<gene>
    <name evidence="8" type="ordered locus">Ftrac_1633</name>
</gene>
<organism evidence="8 9">
    <name type="scientific">Marivirga tractuosa (strain ATCC 23168 / DSM 4126 / NBRC 15989 / NCIMB 1408 / VKM B-1430 / H-43)</name>
    <name type="common">Microscilla tractuosa</name>
    <name type="synonym">Flexibacter tractuosus</name>
    <dbReference type="NCBI Taxonomy" id="643867"/>
    <lineage>
        <taxon>Bacteria</taxon>
        <taxon>Pseudomonadati</taxon>
        <taxon>Bacteroidota</taxon>
        <taxon>Cytophagia</taxon>
        <taxon>Cytophagales</taxon>
        <taxon>Marivirgaceae</taxon>
        <taxon>Marivirga</taxon>
    </lineage>
</organism>
<evidence type="ECO:0000259" key="7">
    <source>
        <dbReference type="PROSITE" id="PS50156"/>
    </source>
</evidence>
<dbReference type="STRING" id="643867.Ftrac_1633"/>
<evidence type="ECO:0000256" key="3">
    <source>
        <dbReference type="ARBA" id="ARBA00022692"/>
    </source>
</evidence>
<dbReference type="HOGENOM" id="CLU_008861_3_0_10"/>
<dbReference type="PRINTS" id="PR00702">
    <property type="entry name" value="ACRIFLAVINRP"/>
</dbReference>
<feature type="transmembrane region" description="Helical" evidence="6">
    <location>
        <begin position="301"/>
        <end position="324"/>
    </location>
</feature>
<keyword evidence="3 6" id="KW-0812">Transmembrane</keyword>
<dbReference type="KEGG" id="mtt:Ftrac_1633"/>
<keyword evidence="2" id="KW-1003">Cell membrane</keyword>
<feature type="transmembrane region" description="Helical" evidence="6">
    <location>
        <begin position="381"/>
        <end position="398"/>
    </location>
</feature>
<dbReference type="AlphaFoldDB" id="E4TQ76"/>
<evidence type="ECO:0000256" key="5">
    <source>
        <dbReference type="ARBA" id="ARBA00023136"/>
    </source>
</evidence>